<reference evidence="3 4" key="1">
    <citation type="submission" date="2020-03" db="EMBL/GenBank/DDBJ databases">
        <title>Genomic Encyclopedia of Type Strains, Phase IV (KMG-IV): sequencing the most valuable type-strain genomes for metagenomic binning, comparative biology and taxonomic classification.</title>
        <authorList>
            <person name="Goeker M."/>
        </authorList>
    </citation>
    <scope>NUCLEOTIDE SEQUENCE [LARGE SCALE GENOMIC DNA]</scope>
    <source>
        <strain evidence="3 4">DSM 22753</strain>
    </source>
</reference>
<accession>A0ABX0TZG6</accession>
<evidence type="ECO:0000256" key="1">
    <source>
        <dbReference type="SAM" id="MobiDB-lite"/>
    </source>
</evidence>
<feature type="transmembrane region" description="Helical" evidence="2">
    <location>
        <begin position="331"/>
        <end position="349"/>
    </location>
</feature>
<feature type="transmembrane region" description="Helical" evidence="2">
    <location>
        <begin position="615"/>
        <end position="637"/>
    </location>
</feature>
<proteinExistence type="predicted"/>
<keyword evidence="2" id="KW-0812">Transmembrane</keyword>
<evidence type="ECO:0000256" key="2">
    <source>
        <dbReference type="SAM" id="Phobius"/>
    </source>
</evidence>
<keyword evidence="2" id="KW-0472">Membrane</keyword>
<evidence type="ECO:0000313" key="3">
    <source>
        <dbReference type="EMBL" id="NIJ23716.1"/>
    </source>
</evidence>
<feature type="transmembrane region" description="Helical" evidence="2">
    <location>
        <begin position="433"/>
        <end position="451"/>
    </location>
</feature>
<sequence>MEGLLLLVLIAGAFALGQLWRRTTRLEAEIARLHDRLIRLDPGPIPAAAPHEPRAVPAPPRASPPTDRSAAIGPPQPEPAAPRFTAPNLEDLIGGRLLIWVGAAALVVAAFFLVRYSIESGLIGPAARALIAAIFAALLIAASEAARRLPAFSGDQRVAQALAGAGVASAYGTLYLAAAVYALIGALPAFALMLVVTGIGLALALRHGPPTAVMALAGGFLAPLVAGFDAAGIAPLLVYLGLFIAALFALAGHRRWPWLAVAATAAGFAWTGFLIAAVDGGSVAAVGAFVILLAVAATLALPTTDRFGWLRLAPLTLGLIQLLALAPVLDFGALAWSFYLTIAAASLVLGWKDARLLLAAPIALALFLLLLGFAFASGPTSATIVAAVVGAALFGGTGMALSRRDRVWAALAALGAAGPLLVANLAAPALASPGGWFLLALIPLAALIGLTHRHRDRLGSGDSGLIGGTAFAALLAIVATGQLLPPLWIALPIVAAMALLIAWARRLSDPDLARLSLLALVVAITIALPGLADVANTMFVSLGGEALTYRYLEEPARLLAALAAPSALAIAWMLADRFAFGAFRRQAIWLAGAAAIACCYVALKLPLAIDTAPEFIARGFAERAFITQAFLAGGWLLLRRDAAWAGRALMAIGLLRIIWFDLLFLSPLAVPQAVGTLPLANLAVIHLAAAAVWFASLAATRDRRIAMALTLAAALALVRQATHGSILTGPVSTAENWGYSAILLLLAVAWLWRGIAATSSDLRRGGLGLLVLVTLKIVVIDAARLDGFLRIASFLGLGIALIGIHWLYNRFLRPLSRTFTPTDNDPPPGRAPA</sequence>
<feature type="transmembrane region" description="Helical" evidence="2">
    <location>
        <begin position="283"/>
        <end position="301"/>
    </location>
</feature>
<feature type="transmembrane region" description="Helical" evidence="2">
    <location>
        <begin position="767"/>
        <end position="785"/>
    </location>
</feature>
<feature type="transmembrane region" description="Helical" evidence="2">
    <location>
        <begin position="97"/>
        <end position="114"/>
    </location>
</feature>
<feature type="transmembrane region" description="Helical" evidence="2">
    <location>
        <begin position="225"/>
        <end position="251"/>
    </location>
</feature>
<feature type="transmembrane region" description="Helical" evidence="2">
    <location>
        <begin position="676"/>
        <end position="698"/>
    </location>
</feature>
<dbReference type="Pfam" id="PF10101">
    <property type="entry name" value="DUF2339"/>
    <property type="match status" value="1"/>
</dbReference>
<dbReference type="InterPro" id="IPR019286">
    <property type="entry name" value="DUF2339_TM"/>
</dbReference>
<protein>
    <submittedName>
        <fullName evidence="3">Membrane protein</fullName>
    </submittedName>
</protein>
<feature type="transmembrane region" description="Helical" evidence="2">
    <location>
        <begin position="649"/>
        <end position="670"/>
    </location>
</feature>
<dbReference type="PIRSF" id="PIRSF035905">
    <property type="entry name" value="UCP035905_mp"/>
    <property type="match status" value="1"/>
</dbReference>
<feature type="transmembrane region" description="Helical" evidence="2">
    <location>
        <begin position="737"/>
        <end position="755"/>
    </location>
</feature>
<feature type="transmembrane region" description="Helical" evidence="2">
    <location>
        <begin position="487"/>
        <end position="503"/>
    </location>
</feature>
<dbReference type="PANTHER" id="PTHR38434:SF1">
    <property type="entry name" value="BLL2549 PROTEIN"/>
    <property type="match status" value="1"/>
</dbReference>
<feature type="transmembrane region" description="Helical" evidence="2">
    <location>
        <begin position="308"/>
        <end position="325"/>
    </location>
</feature>
<feature type="transmembrane region" description="Helical" evidence="2">
    <location>
        <begin position="356"/>
        <end position="376"/>
    </location>
</feature>
<feature type="transmembrane region" description="Helical" evidence="2">
    <location>
        <begin position="126"/>
        <end position="146"/>
    </location>
</feature>
<feature type="transmembrane region" description="Helical" evidence="2">
    <location>
        <begin position="463"/>
        <end position="481"/>
    </location>
</feature>
<keyword evidence="4" id="KW-1185">Reference proteome</keyword>
<feature type="transmembrane region" description="Helical" evidence="2">
    <location>
        <begin position="408"/>
        <end position="427"/>
    </location>
</feature>
<dbReference type="EMBL" id="JAASQP010000001">
    <property type="protein sequence ID" value="NIJ23716.1"/>
    <property type="molecule type" value="Genomic_DNA"/>
</dbReference>
<feature type="transmembrane region" description="Helical" evidence="2">
    <location>
        <begin position="382"/>
        <end position="401"/>
    </location>
</feature>
<feature type="transmembrane region" description="Helical" evidence="2">
    <location>
        <begin position="791"/>
        <end position="808"/>
    </location>
</feature>
<feature type="transmembrane region" description="Helical" evidence="2">
    <location>
        <begin position="258"/>
        <end position="277"/>
    </location>
</feature>
<feature type="transmembrane region" description="Helical" evidence="2">
    <location>
        <begin position="184"/>
        <end position="205"/>
    </location>
</feature>
<organism evidence="3 4">
    <name type="scientific">Sphingomonas japonica</name>
    <dbReference type="NCBI Taxonomy" id="511662"/>
    <lineage>
        <taxon>Bacteria</taxon>
        <taxon>Pseudomonadati</taxon>
        <taxon>Pseudomonadota</taxon>
        <taxon>Alphaproteobacteria</taxon>
        <taxon>Sphingomonadales</taxon>
        <taxon>Sphingomonadaceae</taxon>
        <taxon>Sphingomonas</taxon>
    </lineage>
</organism>
<feature type="transmembrane region" description="Helical" evidence="2">
    <location>
        <begin position="587"/>
        <end position="609"/>
    </location>
</feature>
<feature type="region of interest" description="Disordered" evidence="1">
    <location>
        <begin position="49"/>
        <end position="83"/>
    </location>
</feature>
<feature type="transmembrane region" description="Helical" evidence="2">
    <location>
        <begin position="555"/>
        <end position="575"/>
    </location>
</feature>
<keyword evidence="2" id="KW-1133">Transmembrane helix</keyword>
<dbReference type="InterPro" id="IPR014600">
    <property type="entry name" value="UCP035905_mem"/>
</dbReference>
<feature type="transmembrane region" description="Helical" evidence="2">
    <location>
        <begin position="515"/>
        <end position="535"/>
    </location>
</feature>
<feature type="transmembrane region" description="Helical" evidence="2">
    <location>
        <begin position="705"/>
        <end position="722"/>
    </location>
</feature>
<dbReference type="Proteomes" id="UP000788153">
    <property type="component" value="Unassembled WGS sequence"/>
</dbReference>
<comment type="caution">
    <text evidence="3">The sequence shown here is derived from an EMBL/GenBank/DDBJ whole genome shotgun (WGS) entry which is preliminary data.</text>
</comment>
<feature type="transmembrane region" description="Helical" evidence="2">
    <location>
        <begin position="158"/>
        <end position="177"/>
    </location>
</feature>
<dbReference type="RefSeq" id="WP_140231336.1">
    <property type="nucleotide sequence ID" value="NZ_BAAAEV010000001.1"/>
</dbReference>
<name>A0ABX0TZG6_9SPHN</name>
<dbReference type="PANTHER" id="PTHR38434">
    <property type="entry name" value="BLL2549 PROTEIN"/>
    <property type="match status" value="1"/>
</dbReference>
<gene>
    <name evidence="3" type="ORF">FHT01_001258</name>
</gene>
<evidence type="ECO:0000313" key="4">
    <source>
        <dbReference type="Proteomes" id="UP000788153"/>
    </source>
</evidence>